<dbReference type="EMBL" id="JAUSTM010000005">
    <property type="protein sequence ID" value="MDQ0222161.1"/>
    <property type="molecule type" value="Genomic_DNA"/>
</dbReference>
<evidence type="ECO:0000256" key="1">
    <source>
        <dbReference type="ARBA" id="ARBA00004236"/>
    </source>
</evidence>
<organism evidence="7 8">
    <name type="scientific">Streptococcus moroccensis</name>
    <dbReference type="NCBI Taxonomy" id="1451356"/>
    <lineage>
        <taxon>Bacteria</taxon>
        <taxon>Bacillati</taxon>
        <taxon>Bacillota</taxon>
        <taxon>Bacilli</taxon>
        <taxon>Lactobacillales</taxon>
        <taxon>Streptococcaceae</taxon>
        <taxon>Streptococcus</taxon>
    </lineage>
</organism>
<keyword evidence="4 6" id="KW-1133">Transmembrane helix</keyword>
<evidence type="ECO:0000256" key="4">
    <source>
        <dbReference type="ARBA" id="ARBA00022989"/>
    </source>
</evidence>
<reference evidence="7 8" key="1">
    <citation type="submission" date="2023-07" db="EMBL/GenBank/DDBJ databases">
        <title>Genomic Encyclopedia of Type Strains, Phase IV (KMG-IV): sequencing the most valuable type-strain genomes for metagenomic binning, comparative biology and taxonomic classification.</title>
        <authorList>
            <person name="Goeker M."/>
        </authorList>
    </citation>
    <scope>NUCLEOTIDE SEQUENCE [LARGE SCALE GENOMIC DNA]</scope>
    <source>
        <strain evidence="7 8">DSM 105143</strain>
    </source>
</reference>
<sequence length="96" mass="10201">MENITIMEALGLSAVAIIVVMIVLVGLMLIVSGFKYIGGSEQVAVASTPQPAASPAPAVLEEDEETKTVAALTALIMANDNQQDKKYRITSIKRIK</sequence>
<dbReference type="Pfam" id="PF04277">
    <property type="entry name" value="OAD_gamma"/>
    <property type="match status" value="1"/>
</dbReference>
<gene>
    <name evidence="7" type="ORF">J2S23_000712</name>
</gene>
<accession>A0ABT9YQ94</accession>
<evidence type="ECO:0000313" key="8">
    <source>
        <dbReference type="Proteomes" id="UP001223079"/>
    </source>
</evidence>
<dbReference type="InterPro" id="IPR005899">
    <property type="entry name" value="Na_pump_deCOase"/>
</dbReference>
<proteinExistence type="predicted"/>
<comment type="caution">
    <text evidence="7">The sequence shown here is derived from an EMBL/GenBank/DDBJ whole genome shotgun (WGS) entry which is preliminary data.</text>
</comment>
<dbReference type="RefSeq" id="WP_307121381.1">
    <property type="nucleotide sequence ID" value="NZ_JAUSTM010000005.1"/>
</dbReference>
<keyword evidence="5 6" id="KW-0472">Membrane</keyword>
<feature type="transmembrane region" description="Helical" evidence="6">
    <location>
        <begin position="12"/>
        <end position="31"/>
    </location>
</feature>
<evidence type="ECO:0000256" key="6">
    <source>
        <dbReference type="SAM" id="Phobius"/>
    </source>
</evidence>
<evidence type="ECO:0000313" key="7">
    <source>
        <dbReference type="EMBL" id="MDQ0222161.1"/>
    </source>
</evidence>
<keyword evidence="8" id="KW-1185">Reference proteome</keyword>
<evidence type="ECO:0000256" key="5">
    <source>
        <dbReference type="ARBA" id="ARBA00023136"/>
    </source>
</evidence>
<evidence type="ECO:0000256" key="3">
    <source>
        <dbReference type="ARBA" id="ARBA00022692"/>
    </source>
</evidence>
<keyword evidence="3 6" id="KW-0812">Transmembrane</keyword>
<comment type="subcellular location">
    <subcellularLocation>
        <location evidence="1">Cell membrane</location>
    </subcellularLocation>
</comment>
<dbReference type="Proteomes" id="UP001223079">
    <property type="component" value="Unassembled WGS sequence"/>
</dbReference>
<protein>
    <submittedName>
        <fullName evidence="7">Na+-transporting methylmalonyl-CoA/oxaloacetate decarboxylase gamma subunit</fullName>
    </submittedName>
</protein>
<evidence type="ECO:0000256" key="2">
    <source>
        <dbReference type="ARBA" id="ARBA00022475"/>
    </source>
</evidence>
<name>A0ABT9YQ94_9STRE</name>
<keyword evidence="2" id="KW-1003">Cell membrane</keyword>